<evidence type="ECO:0000313" key="2">
    <source>
        <dbReference type="Proteomes" id="UP000265100"/>
    </source>
</evidence>
<reference evidence="1" key="4">
    <citation type="submission" date="2025-09" db="UniProtKB">
        <authorList>
            <consortium name="Ensembl"/>
        </authorList>
    </citation>
    <scope>IDENTIFICATION</scope>
</reference>
<dbReference type="Ensembl" id="ENSACLT00000089992.1">
    <property type="protein sequence ID" value="ENSACLP00000056477.1"/>
    <property type="gene ID" value="ENSACLG00000035992.1"/>
</dbReference>
<name>A0AAX7TIN0_ASTCA</name>
<dbReference type="AlphaFoldDB" id="A0AAX7TIN0"/>
<dbReference type="Proteomes" id="UP000265100">
    <property type="component" value="Chromosome 5"/>
</dbReference>
<organism evidence="1 2">
    <name type="scientific">Astatotilapia calliptera</name>
    <name type="common">Eastern happy</name>
    <name type="synonym">Chromis callipterus</name>
    <dbReference type="NCBI Taxonomy" id="8154"/>
    <lineage>
        <taxon>Eukaryota</taxon>
        <taxon>Metazoa</taxon>
        <taxon>Chordata</taxon>
        <taxon>Craniata</taxon>
        <taxon>Vertebrata</taxon>
        <taxon>Euteleostomi</taxon>
        <taxon>Actinopterygii</taxon>
        <taxon>Neopterygii</taxon>
        <taxon>Teleostei</taxon>
        <taxon>Neoteleostei</taxon>
        <taxon>Acanthomorphata</taxon>
        <taxon>Ovalentaria</taxon>
        <taxon>Cichlomorphae</taxon>
        <taxon>Cichliformes</taxon>
        <taxon>Cichlidae</taxon>
        <taxon>African cichlids</taxon>
        <taxon>Pseudocrenilabrinae</taxon>
        <taxon>Haplochromini</taxon>
        <taxon>Astatotilapia</taxon>
    </lineage>
</organism>
<accession>A0AAX7TIN0</accession>
<keyword evidence="2" id="KW-1185">Reference proteome</keyword>
<reference evidence="1" key="3">
    <citation type="submission" date="2025-08" db="UniProtKB">
        <authorList>
            <consortium name="Ensembl"/>
        </authorList>
    </citation>
    <scope>IDENTIFICATION</scope>
</reference>
<proteinExistence type="predicted"/>
<reference evidence="1 2" key="1">
    <citation type="submission" date="2018-05" db="EMBL/GenBank/DDBJ databases">
        <authorList>
            <person name="Datahose"/>
        </authorList>
    </citation>
    <scope>NUCLEOTIDE SEQUENCE</scope>
</reference>
<protein>
    <submittedName>
        <fullName evidence="1">Uncharacterized protein</fullName>
    </submittedName>
</protein>
<sequence length="119" mass="13305">SSSSCFHSTARMSLPLLWHSLGLPHSLHIKGNVHTSFPLTHWPTDELHPTMQLSSHECDRTLDPFSTVHLFILTPSSTTTPAPMVTFGPMVQFSPICAVGSFREEEMGIIIIMKYKPLF</sequence>
<reference evidence="2" key="2">
    <citation type="submission" date="2023-03" db="EMBL/GenBank/DDBJ databases">
        <authorList>
            <consortium name="Wellcome Sanger Institute Data Sharing"/>
        </authorList>
    </citation>
    <scope>NUCLEOTIDE SEQUENCE [LARGE SCALE GENOMIC DNA]</scope>
</reference>
<evidence type="ECO:0000313" key="1">
    <source>
        <dbReference type="Ensembl" id="ENSACLP00000056477.1"/>
    </source>
</evidence>
<dbReference type="GeneTree" id="ENSGT00940000177776"/>